<feature type="compositionally biased region" description="Low complexity" evidence="1">
    <location>
        <begin position="32"/>
        <end position="47"/>
    </location>
</feature>
<evidence type="ECO:0000313" key="2">
    <source>
        <dbReference type="EMBL" id="UQT54818.1"/>
    </source>
</evidence>
<evidence type="ECO:0000256" key="1">
    <source>
        <dbReference type="SAM" id="MobiDB-lite"/>
    </source>
</evidence>
<dbReference type="RefSeq" id="WP_249586309.1">
    <property type="nucleotide sequence ID" value="NZ_BAAAQL010000059.1"/>
</dbReference>
<evidence type="ECO:0008006" key="4">
    <source>
        <dbReference type="Google" id="ProtNLM"/>
    </source>
</evidence>
<sequence length="149" mass="15133">MAAAIAGVAAAGVLGLAGCGSEEAGSSPPPTTSQEETTPETTSPAEENAAWFTSVGPEFQSLQDHLDSVSTAAGASDVMELTAQCRGGLDDVTKLQSADPLPSNAELWDAALDDFQLAFSYCVAGDYTSATAYLTAGGAKLDRISDELP</sequence>
<reference evidence="2 3" key="1">
    <citation type="submission" date="2022-05" db="EMBL/GenBank/DDBJ databases">
        <authorList>
            <person name="Zhou X."/>
            <person name="Li K."/>
            <person name="Man Y."/>
        </authorList>
    </citation>
    <scope>NUCLEOTIDE SEQUENCE [LARGE SCALE GENOMIC DNA]</scope>
    <source>
        <strain evidence="2 3">MS405</strain>
    </source>
</reference>
<name>A0ABY4PLY9_9ACTN</name>
<dbReference type="EMBL" id="CP097289">
    <property type="protein sequence ID" value="UQT54818.1"/>
    <property type="molecule type" value="Genomic_DNA"/>
</dbReference>
<organism evidence="2 3">
    <name type="scientific">Streptomyces durmitorensis</name>
    <dbReference type="NCBI Taxonomy" id="319947"/>
    <lineage>
        <taxon>Bacteria</taxon>
        <taxon>Bacillati</taxon>
        <taxon>Actinomycetota</taxon>
        <taxon>Actinomycetes</taxon>
        <taxon>Kitasatosporales</taxon>
        <taxon>Streptomycetaceae</taxon>
        <taxon>Streptomyces</taxon>
    </lineage>
</organism>
<keyword evidence="3" id="KW-1185">Reference proteome</keyword>
<evidence type="ECO:0000313" key="3">
    <source>
        <dbReference type="Proteomes" id="UP000829992"/>
    </source>
</evidence>
<dbReference type="Proteomes" id="UP000829992">
    <property type="component" value="Chromosome"/>
</dbReference>
<gene>
    <name evidence="2" type="ORF">M4V62_06765</name>
</gene>
<proteinExistence type="predicted"/>
<accession>A0ABY4PLY9</accession>
<feature type="region of interest" description="Disordered" evidence="1">
    <location>
        <begin position="20"/>
        <end position="48"/>
    </location>
</feature>
<protein>
    <recommendedName>
        <fullName evidence="4">Lipoprotein</fullName>
    </recommendedName>
</protein>